<dbReference type="OrthoDB" id="9807977at2"/>
<protein>
    <submittedName>
        <fullName evidence="7">Permease YjgP/YjgQ family protein</fullName>
    </submittedName>
</protein>
<dbReference type="PANTHER" id="PTHR33529:SF8">
    <property type="entry name" value="PERMEASE, YJGP_YJGQ FAMILY"/>
    <property type="match status" value="1"/>
</dbReference>
<dbReference type="Proteomes" id="UP000035337">
    <property type="component" value="Chromosome"/>
</dbReference>
<evidence type="ECO:0000256" key="3">
    <source>
        <dbReference type="ARBA" id="ARBA00022692"/>
    </source>
</evidence>
<dbReference type="GO" id="GO:0015920">
    <property type="term" value="P:lipopolysaccharide transport"/>
    <property type="evidence" value="ECO:0007669"/>
    <property type="project" value="TreeGrafter"/>
</dbReference>
<name>A0A0G3WGV7_9BACT</name>
<dbReference type="GO" id="GO:0043190">
    <property type="term" value="C:ATP-binding cassette (ABC) transporter complex"/>
    <property type="evidence" value="ECO:0007669"/>
    <property type="project" value="TreeGrafter"/>
</dbReference>
<evidence type="ECO:0000256" key="5">
    <source>
        <dbReference type="ARBA" id="ARBA00023136"/>
    </source>
</evidence>
<evidence type="ECO:0000256" key="4">
    <source>
        <dbReference type="ARBA" id="ARBA00022989"/>
    </source>
</evidence>
<feature type="transmembrane region" description="Helical" evidence="6">
    <location>
        <begin position="12"/>
        <end position="29"/>
    </location>
</feature>
<dbReference type="RefSeq" id="WP_052570344.1">
    <property type="nucleotide sequence ID" value="NZ_CP009498.1"/>
</dbReference>
<feature type="transmembrane region" description="Helical" evidence="6">
    <location>
        <begin position="277"/>
        <end position="297"/>
    </location>
</feature>
<organism evidence="7 8">
    <name type="scientific">Endomicrobium proavitum</name>
    <dbReference type="NCBI Taxonomy" id="1408281"/>
    <lineage>
        <taxon>Bacteria</taxon>
        <taxon>Pseudomonadati</taxon>
        <taxon>Elusimicrobiota</taxon>
        <taxon>Endomicrobiia</taxon>
        <taxon>Endomicrobiales</taxon>
        <taxon>Endomicrobiaceae</taxon>
        <taxon>Endomicrobium</taxon>
    </lineage>
</organism>
<comment type="subcellular location">
    <subcellularLocation>
        <location evidence="1">Cell membrane</location>
        <topology evidence="1">Multi-pass membrane protein</topology>
    </subcellularLocation>
</comment>
<feature type="transmembrane region" description="Helical" evidence="6">
    <location>
        <begin position="332"/>
        <end position="354"/>
    </location>
</feature>
<dbReference type="EMBL" id="CP009498">
    <property type="protein sequence ID" value="AKL97906.1"/>
    <property type="molecule type" value="Genomic_DNA"/>
</dbReference>
<dbReference type="PANTHER" id="PTHR33529">
    <property type="entry name" value="SLR0882 PROTEIN-RELATED"/>
    <property type="match status" value="1"/>
</dbReference>
<feature type="transmembrane region" description="Helical" evidence="6">
    <location>
        <begin position="304"/>
        <end position="320"/>
    </location>
</feature>
<dbReference type="Pfam" id="PF03739">
    <property type="entry name" value="LptF_LptG"/>
    <property type="match status" value="1"/>
</dbReference>
<feature type="transmembrane region" description="Helical" evidence="6">
    <location>
        <begin position="49"/>
        <end position="75"/>
    </location>
</feature>
<feature type="transmembrane region" description="Helical" evidence="6">
    <location>
        <begin position="96"/>
        <end position="117"/>
    </location>
</feature>
<dbReference type="InterPro" id="IPR005495">
    <property type="entry name" value="LptG/LptF_permease"/>
</dbReference>
<proteinExistence type="predicted"/>
<accession>A0A0G3WGV7</accession>
<evidence type="ECO:0000313" key="7">
    <source>
        <dbReference type="EMBL" id="AKL97906.1"/>
    </source>
</evidence>
<reference evidence="7 8" key="1">
    <citation type="submission" date="2014-09" db="EMBL/GenBank/DDBJ databases">
        <title>Complete genome sequence of Endomicrobium proavitum.</title>
        <authorList>
            <person name="Zheng H."/>
        </authorList>
    </citation>
    <scope>NUCLEOTIDE SEQUENCE [LARGE SCALE GENOMIC DNA]</scope>
    <source>
        <strain evidence="7 8">Rsa215</strain>
    </source>
</reference>
<keyword evidence="3 6" id="KW-0812">Transmembrane</keyword>
<gene>
    <name evidence="7" type="primary">yjgQ</name>
    <name evidence="7" type="ORF">Epro_0527</name>
</gene>
<evidence type="ECO:0000313" key="8">
    <source>
        <dbReference type="Proteomes" id="UP000035337"/>
    </source>
</evidence>
<keyword evidence="4 6" id="KW-1133">Transmembrane helix</keyword>
<dbReference type="AlphaFoldDB" id="A0A0G3WGV7"/>
<evidence type="ECO:0000256" key="1">
    <source>
        <dbReference type="ARBA" id="ARBA00004651"/>
    </source>
</evidence>
<dbReference type="STRING" id="1408281.Epro_0527"/>
<keyword evidence="2" id="KW-1003">Cell membrane</keyword>
<evidence type="ECO:0000256" key="2">
    <source>
        <dbReference type="ARBA" id="ARBA00022475"/>
    </source>
</evidence>
<keyword evidence="5 6" id="KW-0472">Membrane</keyword>
<dbReference type="KEGG" id="epo:Epro_0527"/>
<evidence type="ECO:0000256" key="6">
    <source>
        <dbReference type="SAM" id="Phobius"/>
    </source>
</evidence>
<keyword evidence="8" id="KW-1185">Reference proteome</keyword>
<sequence>MTILYSYISKQFLKIFSFTTVAFAFVVFISELFGRLNYFMSKDADFGSVMLFLLASTPWLALQALPVATLLAVMFSLGDLAKKNEITAIKAAGINLWRIITIFLLMGVCIGAIDLAAREFLIPVTGQYSSKIRREKIDKSDEQIQYEFANIVVSLNDSSRLAIGHLNAREMTMQNIVLEKYDENFYITTLVLAPEGFWQNNNWVFKNGVERDFNTDMWDEKYFSQYDSGIHLKPEELTLKSVSYRNMNTKEFKKYITQLRVFGQTALKERISLNVRYASVFCHVIVMMVGIPFALGLGGKFGKILSFTLALGVAFTYWGLQAITQSLGENYLLSPFMAAWVPNFVFIALGIYLLSKVKK</sequence>